<organism evidence="2 3">
    <name type="scientific">Actinoplanes octamycinicus</name>
    <dbReference type="NCBI Taxonomy" id="135948"/>
    <lineage>
        <taxon>Bacteria</taxon>
        <taxon>Bacillati</taxon>
        <taxon>Actinomycetota</taxon>
        <taxon>Actinomycetes</taxon>
        <taxon>Micromonosporales</taxon>
        <taxon>Micromonosporaceae</taxon>
        <taxon>Actinoplanes</taxon>
    </lineage>
</organism>
<dbReference type="Proteomes" id="UP000546162">
    <property type="component" value="Unassembled WGS sequence"/>
</dbReference>
<gene>
    <name evidence="2" type="ORF">BJY16_004025</name>
</gene>
<proteinExistence type="predicted"/>
<name>A0A7W7M894_9ACTN</name>
<dbReference type="EMBL" id="JACHNB010000001">
    <property type="protein sequence ID" value="MBB4740566.1"/>
    <property type="molecule type" value="Genomic_DNA"/>
</dbReference>
<accession>A0A7W7M894</accession>
<evidence type="ECO:0000313" key="2">
    <source>
        <dbReference type="EMBL" id="MBB4740566.1"/>
    </source>
</evidence>
<feature type="region of interest" description="Disordered" evidence="1">
    <location>
        <begin position="13"/>
        <end position="34"/>
    </location>
</feature>
<feature type="compositionally biased region" description="Basic and acidic residues" evidence="1">
    <location>
        <begin position="24"/>
        <end position="34"/>
    </location>
</feature>
<evidence type="ECO:0000313" key="3">
    <source>
        <dbReference type="Proteomes" id="UP000546162"/>
    </source>
</evidence>
<sequence length="34" mass="3827">MDVSYRRWTVTARPEGGLPAGPRDYADGFARSDR</sequence>
<evidence type="ECO:0000256" key="1">
    <source>
        <dbReference type="SAM" id="MobiDB-lite"/>
    </source>
</evidence>
<reference evidence="2 3" key="1">
    <citation type="submission" date="2020-08" db="EMBL/GenBank/DDBJ databases">
        <title>Sequencing the genomes of 1000 actinobacteria strains.</title>
        <authorList>
            <person name="Klenk H.-P."/>
        </authorList>
    </citation>
    <scope>NUCLEOTIDE SEQUENCE [LARGE SCALE GENOMIC DNA]</scope>
    <source>
        <strain evidence="2 3">DSM 45809</strain>
    </source>
</reference>
<comment type="caution">
    <text evidence="2">The sequence shown here is derived from an EMBL/GenBank/DDBJ whole genome shotgun (WGS) entry which is preliminary data.</text>
</comment>
<protein>
    <submittedName>
        <fullName evidence="2">Uncharacterized protein</fullName>
    </submittedName>
</protein>
<keyword evidence="3" id="KW-1185">Reference proteome</keyword>
<dbReference type="AlphaFoldDB" id="A0A7W7M894"/>